<dbReference type="EMBL" id="KQ978603">
    <property type="protein sequence ID" value="KYN29926.1"/>
    <property type="molecule type" value="Genomic_DNA"/>
</dbReference>
<organism evidence="2 3">
    <name type="scientific">Trachymyrmex cornetzi</name>
    <dbReference type="NCBI Taxonomy" id="471704"/>
    <lineage>
        <taxon>Eukaryota</taxon>
        <taxon>Metazoa</taxon>
        <taxon>Ecdysozoa</taxon>
        <taxon>Arthropoda</taxon>
        <taxon>Hexapoda</taxon>
        <taxon>Insecta</taxon>
        <taxon>Pterygota</taxon>
        <taxon>Neoptera</taxon>
        <taxon>Endopterygota</taxon>
        <taxon>Hymenoptera</taxon>
        <taxon>Apocrita</taxon>
        <taxon>Aculeata</taxon>
        <taxon>Formicoidea</taxon>
        <taxon>Formicidae</taxon>
        <taxon>Myrmicinae</taxon>
        <taxon>Trachymyrmex</taxon>
    </lineage>
</organism>
<dbReference type="AlphaFoldDB" id="A0A151JRD9"/>
<evidence type="ECO:0000256" key="1">
    <source>
        <dbReference type="SAM" id="Phobius"/>
    </source>
</evidence>
<keyword evidence="1" id="KW-0472">Membrane</keyword>
<keyword evidence="3" id="KW-1185">Reference proteome</keyword>
<evidence type="ECO:0000313" key="3">
    <source>
        <dbReference type="Proteomes" id="UP000078492"/>
    </source>
</evidence>
<proteinExistence type="predicted"/>
<accession>A0A151JRD9</accession>
<dbReference type="Proteomes" id="UP000078492">
    <property type="component" value="Unassembled WGS sequence"/>
</dbReference>
<reference evidence="2 3" key="1">
    <citation type="submission" date="2015-09" db="EMBL/GenBank/DDBJ databases">
        <title>Trachymyrmex cornetzi WGS genome.</title>
        <authorList>
            <person name="Nygaard S."/>
            <person name="Hu H."/>
            <person name="Boomsma J."/>
            <person name="Zhang G."/>
        </authorList>
    </citation>
    <scope>NUCLEOTIDE SEQUENCE [LARGE SCALE GENOMIC DNA]</scope>
    <source>
        <strain evidence="2">Tcor2-1</strain>
        <tissue evidence="2">Whole body</tissue>
    </source>
</reference>
<feature type="transmembrane region" description="Helical" evidence="1">
    <location>
        <begin position="78"/>
        <end position="98"/>
    </location>
</feature>
<gene>
    <name evidence="2" type="ORF">ALC57_00615</name>
</gene>
<keyword evidence="1" id="KW-0812">Transmembrane</keyword>
<protein>
    <submittedName>
        <fullName evidence="2">Uncharacterized protein</fullName>
    </submittedName>
</protein>
<name>A0A151JRD9_9HYME</name>
<keyword evidence="1" id="KW-1133">Transmembrane helix</keyword>
<evidence type="ECO:0000313" key="2">
    <source>
        <dbReference type="EMBL" id="KYN29926.1"/>
    </source>
</evidence>
<sequence>MRRSVVSVIVICTDEESRCTSVASFSVHTPTHFVNIPSLLVETLPRFERQRQFVSAMISQGDLHITITNVSRHVLSRFFYVFSLFASLSMFIPYGLYFDDDDDVDAFSPGYSQYLVSSFDADFNVFSTRHFQYLASSSFGGGLGGPSCKRRVVNDSMSSYTASKVSMCMRSRSSSRSKFHSHVRFSRPLTYTIFPWHGTRKNEMCENGPLFQYRHFLHDKFLVNDESLQIHERWHEHVVEKTVVGCGVS</sequence>